<reference evidence="3" key="1">
    <citation type="submission" date="2018-07" db="EMBL/GenBank/DDBJ databases">
        <title>Annotation of Aphanomyces astaci genome assembly.</title>
        <authorList>
            <person name="Studholme D.J."/>
        </authorList>
    </citation>
    <scope>NUCLEOTIDE SEQUENCE [LARGE SCALE GENOMIC DNA]</scope>
    <source>
        <strain evidence="3">Pc</strain>
    </source>
</reference>
<evidence type="ECO:0008006" key="5">
    <source>
        <dbReference type="Google" id="ProtNLM"/>
    </source>
</evidence>
<dbReference type="Proteomes" id="UP000284702">
    <property type="component" value="Unassembled WGS sequence"/>
</dbReference>
<evidence type="ECO:0000256" key="2">
    <source>
        <dbReference type="SAM" id="MobiDB-lite"/>
    </source>
</evidence>
<keyword evidence="1" id="KW-0175">Coiled coil</keyword>
<name>A0A3R8CQZ8_APHAT</name>
<feature type="coiled-coil region" evidence="1">
    <location>
        <begin position="90"/>
        <end position="149"/>
    </location>
</feature>
<keyword evidence="4" id="KW-1185">Reference proteome</keyword>
<dbReference type="PANTHER" id="PTHR21694:SF18">
    <property type="entry name" value="COILED-COIL DOMAIN-CONTAINING PROTEIN 63"/>
    <property type="match status" value="1"/>
</dbReference>
<proteinExistence type="predicted"/>
<feature type="region of interest" description="Disordered" evidence="2">
    <location>
        <begin position="39"/>
        <end position="81"/>
    </location>
</feature>
<protein>
    <recommendedName>
        <fullName evidence="5">START domain-containing protein</fullName>
    </recommendedName>
</protein>
<gene>
    <name evidence="3" type="ORF">B5M09_002840</name>
</gene>
<feature type="region of interest" description="Disordered" evidence="2">
    <location>
        <begin position="475"/>
        <end position="535"/>
    </location>
</feature>
<dbReference type="InterPro" id="IPR051876">
    <property type="entry name" value="ODA-DC/CCD"/>
</dbReference>
<dbReference type="VEuPathDB" id="FungiDB:H257_09401"/>
<feature type="compositionally biased region" description="Polar residues" evidence="2">
    <location>
        <begin position="487"/>
        <end position="507"/>
    </location>
</feature>
<feature type="compositionally biased region" description="Polar residues" evidence="2">
    <location>
        <begin position="522"/>
        <end position="533"/>
    </location>
</feature>
<dbReference type="AlphaFoldDB" id="A0A3R8CQZ8"/>
<dbReference type="VEuPathDB" id="FungiDB:H257_09402"/>
<feature type="compositionally biased region" description="Low complexity" evidence="2">
    <location>
        <begin position="45"/>
        <end position="75"/>
    </location>
</feature>
<sequence length="1044" mass="114778">MDNSVDADLALLDEFLLDDGSLCEEIFLPSAAVAASAIENPTPGPVETSTPSPPSASSSGAAKSSRSADEPASSSGKRGRRNRVYMKDELEYLRAKHDELVAQIDALNAAAVPPPSIWAQRAKDQAHEAQRVLQENARLKEALDEQIKVVAALHRIFSKKPRLAVFPSNSSGDLAEWKLAKLGSSGRRDAMKRLLDHQFAAMESQWIRNDVYAATAMAAPGAAVKKAFVRSGSLYHDVLVVHFVQCSTWSAPFTTVADVLWDMVSVKVKIEFANQYVSEVRPVHNIRLRMITFSATLPQPDLPAVDGRLASKRFVSSNRVVIVYRSILDDVLLPHDSQHLQDNQSGWVVVEPWGDNGTKLSILTCQTPPLAPSQSIQAGAMSEYMIGMFTQNAAAFDNAIATALAWQHMSSFSTRFLPTDGIPAYNALLDQHLGHHRNYLLGSKASLKLLQTTGAIAKVEVGTSADQYVVYVEEPPVSSVRKPPPASSNSHENPADSTKAFNLNKKASSCCRYRKSKKEGNSPPSKQQTTDQTPEIVDRMARRRLQHSASDTSCLLGAHNKPHRLKKPAQIEPMASRPKPGCSPFKKAASEASSSQGKPLWTTTEGANAHSNRNDQATLSLHHGTCKPVVNHLLESDVAYHDKISRFKAQLAAMADEKAVVQGYFFCLSRCAIFIMYAGQEMQFRGREIARLRKELRGVNAVQENDLAVAHCHAVVQHRLGKAQDEFMKVLTNQAAIRTAIDAARLELLALAQVRRKLEGDIDEANTKIDAALARIETTKAIQKNTFGELTNLERQAEADAVERILKVSKLLHVQLTIVLLSMYQHYLEQQADTKRAKAELDALLSQARTVRQRMRQQQDDTHARKASLLDRIAHVKQKTHEYLNPRLLPGRIDTFFAGIAQERIVEFAILSQVHATQANAVHVKVQAIERFNRRTRLSTPTPDHPSPSEPPIPATAIVVGPRVPSSLNPSCPVSHVAAPVVAADPSHHPIPRSFEVLANAATLPSMLSCESSLESTVPLSSFQLFQRALRAHTYPNNHVSNES</sequence>
<dbReference type="EMBL" id="MZMZ02005835">
    <property type="protein sequence ID" value="RQM12383.1"/>
    <property type="molecule type" value="Genomic_DNA"/>
</dbReference>
<feature type="coiled-coil region" evidence="1">
    <location>
        <begin position="834"/>
        <end position="861"/>
    </location>
</feature>
<accession>A0A3R8CQZ8</accession>
<organism evidence="3 4">
    <name type="scientific">Aphanomyces astaci</name>
    <name type="common">Crayfish plague agent</name>
    <dbReference type="NCBI Taxonomy" id="112090"/>
    <lineage>
        <taxon>Eukaryota</taxon>
        <taxon>Sar</taxon>
        <taxon>Stramenopiles</taxon>
        <taxon>Oomycota</taxon>
        <taxon>Saprolegniomycetes</taxon>
        <taxon>Saprolegniales</taxon>
        <taxon>Verrucalvaceae</taxon>
        <taxon>Aphanomyces</taxon>
    </lineage>
</organism>
<comment type="caution">
    <text evidence="3">The sequence shown here is derived from an EMBL/GenBank/DDBJ whole genome shotgun (WGS) entry which is preliminary data.</text>
</comment>
<feature type="compositionally biased region" description="Polar residues" evidence="2">
    <location>
        <begin position="591"/>
        <end position="611"/>
    </location>
</feature>
<evidence type="ECO:0000256" key="1">
    <source>
        <dbReference type="SAM" id="Coils"/>
    </source>
</evidence>
<feature type="region of interest" description="Disordered" evidence="2">
    <location>
        <begin position="573"/>
        <end position="611"/>
    </location>
</feature>
<evidence type="ECO:0000313" key="3">
    <source>
        <dbReference type="EMBL" id="RQM12383.1"/>
    </source>
</evidence>
<evidence type="ECO:0000313" key="4">
    <source>
        <dbReference type="Proteomes" id="UP000284702"/>
    </source>
</evidence>
<dbReference type="PANTHER" id="PTHR21694">
    <property type="entry name" value="COILED-COIL DOMAIN-CONTAINING PROTEIN 63"/>
    <property type="match status" value="1"/>
</dbReference>
<feature type="coiled-coil region" evidence="1">
    <location>
        <begin position="755"/>
        <end position="782"/>
    </location>
</feature>